<dbReference type="EMBL" id="CP025299">
    <property type="protein sequence ID" value="AUG28791.1"/>
    <property type="molecule type" value="Genomic_DNA"/>
</dbReference>
<sequence>MSLPPILRRDFWIADAELSARLSAVDEDIDRRERAARSNDDIAMPFRREANPAVLAAIPGLVAVILLVVAVIIR</sequence>
<evidence type="ECO:0000313" key="3">
    <source>
        <dbReference type="Proteomes" id="UP000233276"/>
    </source>
</evidence>
<dbReference type="Proteomes" id="UP000233276">
    <property type="component" value="Chromosome"/>
</dbReference>
<keyword evidence="1" id="KW-1133">Transmembrane helix</keyword>
<dbReference type="KEGG" id="mhos:CXR34_04410"/>
<proteinExistence type="predicted"/>
<reference evidence="2 3" key="1">
    <citation type="submission" date="2017-12" db="EMBL/GenBank/DDBJ databases">
        <title>Isolation and characterization of estrogens degradatiion strain Microbacterium hominis SJTG1.</title>
        <authorList>
            <person name="Xiong W."/>
            <person name="Yin C."/>
            <person name="Zheng D."/>
            <person name="Liang R."/>
        </authorList>
    </citation>
    <scope>NUCLEOTIDE SEQUENCE [LARGE SCALE GENOMIC DNA]</scope>
    <source>
        <strain evidence="2 3">SJTG1</strain>
    </source>
</reference>
<protein>
    <submittedName>
        <fullName evidence="2">Uncharacterized protein</fullName>
    </submittedName>
</protein>
<keyword evidence="1" id="KW-0812">Transmembrane</keyword>
<evidence type="ECO:0000313" key="2">
    <source>
        <dbReference type="EMBL" id="AUG28791.1"/>
    </source>
</evidence>
<evidence type="ECO:0000256" key="1">
    <source>
        <dbReference type="SAM" id="Phobius"/>
    </source>
</evidence>
<dbReference type="RefSeq" id="WP_101305719.1">
    <property type="nucleotide sequence ID" value="NZ_CP025299.1"/>
</dbReference>
<feature type="transmembrane region" description="Helical" evidence="1">
    <location>
        <begin position="53"/>
        <end position="73"/>
    </location>
</feature>
<organism evidence="2 3">
    <name type="scientific">Microbacterium hominis</name>
    <dbReference type="NCBI Taxonomy" id="162426"/>
    <lineage>
        <taxon>Bacteria</taxon>
        <taxon>Bacillati</taxon>
        <taxon>Actinomycetota</taxon>
        <taxon>Actinomycetes</taxon>
        <taxon>Micrococcales</taxon>
        <taxon>Microbacteriaceae</taxon>
        <taxon>Microbacterium</taxon>
    </lineage>
</organism>
<gene>
    <name evidence="2" type="ORF">CXR34_04410</name>
</gene>
<dbReference type="AlphaFoldDB" id="A0A2K9D9J0"/>
<keyword evidence="1" id="KW-0472">Membrane</keyword>
<accession>A0A2K9D9J0</accession>
<name>A0A2K9D9J0_9MICO</name>